<protein>
    <submittedName>
        <fullName evidence="1">Uncharacterized protein</fullName>
    </submittedName>
</protein>
<reference evidence="1 2" key="1">
    <citation type="journal article" date="2019" name="Sci. Rep.">
        <title>Orb-weaving spider Araneus ventricosus genome elucidates the spidroin gene catalogue.</title>
        <authorList>
            <person name="Kono N."/>
            <person name="Nakamura H."/>
            <person name="Ohtoshi R."/>
            <person name="Moran D.A.P."/>
            <person name="Shinohara A."/>
            <person name="Yoshida Y."/>
            <person name="Fujiwara M."/>
            <person name="Mori M."/>
            <person name="Tomita M."/>
            <person name="Arakawa K."/>
        </authorList>
    </citation>
    <scope>NUCLEOTIDE SEQUENCE [LARGE SCALE GENOMIC DNA]</scope>
</reference>
<comment type="caution">
    <text evidence="1">The sequence shown here is derived from an EMBL/GenBank/DDBJ whole genome shotgun (WGS) entry which is preliminary data.</text>
</comment>
<dbReference type="Proteomes" id="UP000499080">
    <property type="component" value="Unassembled WGS sequence"/>
</dbReference>
<evidence type="ECO:0000313" key="1">
    <source>
        <dbReference type="EMBL" id="GBN97768.1"/>
    </source>
</evidence>
<dbReference type="EMBL" id="BGPR01027350">
    <property type="protein sequence ID" value="GBN97768.1"/>
    <property type="molecule type" value="Genomic_DNA"/>
</dbReference>
<proteinExistence type="predicted"/>
<dbReference type="AlphaFoldDB" id="A0A4Y2TAU4"/>
<gene>
    <name evidence="1" type="ORF">AVEN_160925_1</name>
</gene>
<keyword evidence="2" id="KW-1185">Reference proteome</keyword>
<evidence type="ECO:0000313" key="2">
    <source>
        <dbReference type="Proteomes" id="UP000499080"/>
    </source>
</evidence>
<name>A0A4Y2TAU4_ARAVE</name>
<accession>A0A4Y2TAU4</accession>
<organism evidence="1 2">
    <name type="scientific">Araneus ventricosus</name>
    <name type="common">Orbweaver spider</name>
    <name type="synonym">Epeira ventricosa</name>
    <dbReference type="NCBI Taxonomy" id="182803"/>
    <lineage>
        <taxon>Eukaryota</taxon>
        <taxon>Metazoa</taxon>
        <taxon>Ecdysozoa</taxon>
        <taxon>Arthropoda</taxon>
        <taxon>Chelicerata</taxon>
        <taxon>Arachnida</taxon>
        <taxon>Araneae</taxon>
        <taxon>Araneomorphae</taxon>
        <taxon>Entelegynae</taxon>
        <taxon>Araneoidea</taxon>
        <taxon>Araneidae</taxon>
        <taxon>Araneus</taxon>
    </lineage>
</organism>
<sequence>MALRESFWMLNRDSSVEYLAPLLWCPTAMFMVPMQLRSDVRWRQRHTNNRSSCEQSSFMQSARHSLPGHGPYCSSRELRRQLVLDLLVSSGVWRIATGSDRLPLW</sequence>